<name>A0A6A4W9W5_AMPAM</name>
<comment type="caution">
    <text evidence="2">The sequence shown here is derived from an EMBL/GenBank/DDBJ whole genome shotgun (WGS) entry which is preliminary data.</text>
</comment>
<dbReference type="EMBL" id="VIIS01000834">
    <property type="protein sequence ID" value="KAF0304557.1"/>
    <property type="molecule type" value="Genomic_DNA"/>
</dbReference>
<accession>A0A6A4W9W5</accession>
<sequence>MTMPSGQKMGQKAIDNRANQLNPNHPSYQGGTNRHNASFDQMARAAVNNRANQLNPNNPRYQGKKK</sequence>
<evidence type="ECO:0000313" key="3">
    <source>
        <dbReference type="Proteomes" id="UP000440578"/>
    </source>
</evidence>
<gene>
    <name evidence="2" type="ORF">FJT64_023637</name>
</gene>
<feature type="region of interest" description="Disordered" evidence="1">
    <location>
        <begin position="1"/>
        <end position="66"/>
    </location>
</feature>
<dbReference type="AlphaFoldDB" id="A0A6A4W9W5"/>
<evidence type="ECO:0000313" key="2">
    <source>
        <dbReference type="EMBL" id="KAF0304557.1"/>
    </source>
</evidence>
<protein>
    <submittedName>
        <fullName evidence="2">Uncharacterized protein</fullName>
    </submittedName>
</protein>
<feature type="compositionally biased region" description="Low complexity" evidence="1">
    <location>
        <begin position="48"/>
        <end position="60"/>
    </location>
</feature>
<feature type="compositionally biased region" description="Polar residues" evidence="1">
    <location>
        <begin position="17"/>
        <end position="39"/>
    </location>
</feature>
<reference evidence="2 3" key="1">
    <citation type="submission" date="2019-07" db="EMBL/GenBank/DDBJ databases">
        <title>Draft genome assembly of a fouling barnacle, Amphibalanus amphitrite (Darwin, 1854): The first reference genome for Thecostraca.</title>
        <authorList>
            <person name="Kim W."/>
        </authorList>
    </citation>
    <scope>NUCLEOTIDE SEQUENCE [LARGE SCALE GENOMIC DNA]</scope>
    <source>
        <strain evidence="2">SNU_AA5</strain>
        <tissue evidence="2">Soma without cirri and trophi</tissue>
    </source>
</reference>
<evidence type="ECO:0000256" key="1">
    <source>
        <dbReference type="SAM" id="MobiDB-lite"/>
    </source>
</evidence>
<organism evidence="2 3">
    <name type="scientific">Amphibalanus amphitrite</name>
    <name type="common">Striped barnacle</name>
    <name type="synonym">Balanus amphitrite</name>
    <dbReference type="NCBI Taxonomy" id="1232801"/>
    <lineage>
        <taxon>Eukaryota</taxon>
        <taxon>Metazoa</taxon>
        <taxon>Ecdysozoa</taxon>
        <taxon>Arthropoda</taxon>
        <taxon>Crustacea</taxon>
        <taxon>Multicrustacea</taxon>
        <taxon>Cirripedia</taxon>
        <taxon>Thoracica</taxon>
        <taxon>Thoracicalcarea</taxon>
        <taxon>Balanomorpha</taxon>
        <taxon>Balanoidea</taxon>
        <taxon>Balanidae</taxon>
        <taxon>Amphibalaninae</taxon>
        <taxon>Amphibalanus</taxon>
    </lineage>
</organism>
<proteinExistence type="predicted"/>
<dbReference type="Proteomes" id="UP000440578">
    <property type="component" value="Unassembled WGS sequence"/>
</dbReference>
<keyword evidence="3" id="KW-1185">Reference proteome</keyword>